<accession>A0A1J4MGU5</accession>
<gene>
    <name evidence="2" type="ORF">cubi_01633</name>
</gene>
<proteinExistence type="predicted"/>
<comment type="caution">
    <text evidence="2">The sequence shown here is derived from an EMBL/GenBank/DDBJ whole genome shotgun (WGS) entry which is preliminary data.</text>
</comment>
<dbReference type="RefSeq" id="XP_028874080.1">
    <property type="nucleotide sequence ID" value="XM_029018645.1"/>
</dbReference>
<evidence type="ECO:0000313" key="3">
    <source>
        <dbReference type="Proteomes" id="UP000186176"/>
    </source>
</evidence>
<dbReference type="VEuPathDB" id="CryptoDB:cubi_01633"/>
<dbReference type="EMBL" id="LRBP01000020">
    <property type="protein sequence ID" value="OII72683.1"/>
    <property type="molecule type" value="Genomic_DNA"/>
</dbReference>
<protein>
    <recommendedName>
        <fullName evidence="1">D-glutamate cyclase-like C-terminal domain-containing protein</fullName>
    </recommendedName>
</protein>
<dbReference type="Proteomes" id="UP000186176">
    <property type="component" value="Unassembled WGS sequence"/>
</dbReference>
<dbReference type="Pfam" id="PF14336">
    <property type="entry name" value="GLUCM-like_C"/>
    <property type="match status" value="1"/>
</dbReference>
<dbReference type="AlphaFoldDB" id="A0A1J4MGU5"/>
<sequence>MTENSINTTNVKIVENKETSKLEKVNLLPSYYGDMNQVLTLEEALKQYDQLKLKDTISPKRSIKEYADKLKLSSISEVSNKIYEISSKNDTDADNVIGIFALSPSNVSHLPPTEKDGLAGLAILSNALSNLGFTVVIMTDSINQPVISQILSNSELFKHYVDINQEIGYAPKNLNLEKRKTYVIGVVPDPGIDSEWVEFLDNIQKKFSLLMVLGRPSKDLDTGIYRNSRGLRMNHYCSNLEGIYMKIVQQDNKIPIFAFSDSSENQLGVYQKDDKRSQYNANHIIVSHTVDWVCYYLSAGIALRFISNIKNLYANNNSNKENIQAVEEINAKMLHDAFQSFFPGEDTFIYLNEKIKELEVWDTQYGNEIKKGLTIENDWEIRMKIRRIVSQFGVSVDFKHV</sequence>
<dbReference type="Gene3D" id="3.90.1640.20">
    <property type="entry name" value="TON_0340"/>
    <property type="match status" value="1"/>
</dbReference>
<dbReference type="OrthoDB" id="336895at2759"/>
<evidence type="ECO:0000313" key="2">
    <source>
        <dbReference type="EMBL" id="OII72683.1"/>
    </source>
</evidence>
<reference evidence="2 3" key="1">
    <citation type="submission" date="2016-10" db="EMBL/GenBank/DDBJ databases">
        <title>Reductive evolution of mitochondrial metabolism and differential evolution of invasion-related proteins in Cryptosporidium.</title>
        <authorList>
            <person name="Liu S."/>
            <person name="Roellig D.M."/>
            <person name="Guo Y."/>
            <person name="Li N."/>
            <person name="Frace M.A."/>
            <person name="Tang K."/>
            <person name="Zhang L."/>
            <person name="Feng Y."/>
            <person name="Xiao L."/>
        </authorList>
    </citation>
    <scope>NUCLEOTIDE SEQUENCE [LARGE SCALE GENOMIC DNA]</scope>
    <source>
        <strain evidence="2">39726</strain>
    </source>
</reference>
<feature type="domain" description="D-glutamate cyclase-like C-terminal" evidence="1">
    <location>
        <begin position="105"/>
        <end position="327"/>
    </location>
</feature>
<keyword evidence="3" id="KW-1185">Reference proteome</keyword>
<name>A0A1J4MGU5_9CRYT</name>
<organism evidence="2 3">
    <name type="scientific">Cryptosporidium ubiquitum</name>
    <dbReference type="NCBI Taxonomy" id="857276"/>
    <lineage>
        <taxon>Eukaryota</taxon>
        <taxon>Sar</taxon>
        <taxon>Alveolata</taxon>
        <taxon>Apicomplexa</taxon>
        <taxon>Conoidasida</taxon>
        <taxon>Coccidia</taxon>
        <taxon>Eucoccidiorida</taxon>
        <taxon>Eimeriorina</taxon>
        <taxon>Cryptosporidiidae</taxon>
        <taxon>Cryptosporidium</taxon>
    </lineage>
</organism>
<dbReference type="InterPro" id="IPR025504">
    <property type="entry name" value="GLUCM_C"/>
</dbReference>
<evidence type="ECO:0000259" key="1">
    <source>
        <dbReference type="Pfam" id="PF14336"/>
    </source>
</evidence>
<dbReference type="GeneID" id="39978424"/>